<evidence type="ECO:0000256" key="6">
    <source>
        <dbReference type="RuleBase" id="RU003870"/>
    </source>
</evidence>
<dbReference type="PANTHER" id="PTHR11655:SF14">
    <property type="entry name" value="LARGE RIBOSOMAL SUBUNIT PROTEIN UL6M"/>
    <property type="match status" value="1"/>
</dbReference>
<dbReference type="PIRSF" id="PIRSF002162">
    <property type="entry name" value="Ribosomal_L6"/>
    <property type="match status" value="1"/>
</dbReference>
<proteinExistence type="inferred from homology"/>
<protein>
    <recommendedName>
        <fullName evidence="3 4">50S ribosomal protein L6</fullName>
    </recommendedName>
</protein>
<dbReference type="EMBL" id="MGGI01000033">
    <property type="protein sequence ID" value="OGM24193.1"/>
    <property type="molecule type" value="Genomic_DNA"/>
</dbReference>
<evidence type="ECO:0000256" key="3">
    <source>
        <dbReference type="ARBA" id="ARBA00035454"/>
    </source>
</evidence>
<dbReference type="InterPro" id="IPR020040">
    <property type="entry name" value="Ribosomal_uL6_a/b-dom"/>
</dbReference>
<evidence type="ECO:0000256" key="5">
    <source>
        <dbReference type="RuleBase" id="RU003869"/>
    </source>
</evidence>
<dbReference type="Proteomes" id="UP000178851">
    <property type="component" value="Unassembled WGS sequence"/>
</dbReference>
<dbReference type="SUPFAM" id="SSF56053">
    <property type="entry name" value="Ribosomal protein L6"/>
    <property type="match status" value="2"/>
</dbReference>
<dbReference type="Pfam" id="PF00347">
    <property type="entry name" value="Ribosomal_L6"/>
    <property type="match status" value="2"/>
</dbReference>
<dbReference type="PRINTS" id="PR00059">
    <property type="entry name" value="RIBOSOMALL6"/>
</dbReference>
<sequence length="181" mass="19759">MKKQLSIEIPKEVQVTVQDQVVKVVGPYGELTRKLPLQLEVNVGVKEVSIKNRGSNKASLANVGTINAHIKNMFHGVTSEWKKTLELVGAGYRAEVKDGSLVINIGFSHPVTFLAPSGIKFKVEKSLITIEGPDIEIVGLLAARIRAIRPPDPYKGKGIRYQNEILKLKPGKQAAKTEGAK</sequence>
<dbReference type="GO" id="GO:0002181">
    <property type="term" value="P:cytoplasmic translation"/>
    <property type="evidence" value="ECO:0007669"/>
    <property type="project" value="TreeGrafter"/>
</dbReference>
<dbReference type="NCBIfam" id="TIGR03654">
    <property type="entry name" value="L6_bact"/>
    <property type="match status" value="1"/>
</dbReference>
<dbReference type="InterPro" id="IPR019906">
    <property type="entry name" value="Ribosomal_uL6_bac-type"/>
</dbReference>
<evidence type="ECO:0000313" key="9">
    <source>
        <dbReference type="Proteomes" id="UP000178851"/>
    </source>
</evidence>
<keyword evidence="1 5" id="KW-0689">Ribosomal protein</keyword>
<evidence type="ECO:0000313" key="8">
    <source>
        <dbReference type="EMBL" id="OGM24193.1"/>
    </source>
</evidence>
<dbReference type="GO" id="GO:0019843">
    <property type="term" value="F:rRNA binding"/>
    <property type="evidence" value="ECO:0007669"/>
    <property type="project" value="UniProtKB-UniRule"/>
</dbReference>
<dbReference type="InterPro" id="IPR036789">
    <property type="entry name" value="Ribosomal_uL6-like_a/b-dom_sf"/>
</dbReference>
<dbReference type="PROSITE" id="PS00525">
    <property type="entry name" value="RIBOSOMAL_L6_1"/>
    <property type="match status" value="1"/>
</dbReference>
<dbReference type="InterPro" id="IPR000702">
    <property type="entry name" value="Ribosomal_uL6-like"/>
</dbReference>
<dbReference type="InterPro" id="IPR002358">
    <property type="entry name" value="Ribosomal_uL6_CS"/>
</dbReference>
<reference evidence="8 9" key="1">
    <citation type="journal article" date="2016" name="Nat. Commun.">
        <title>Thousands of microbial genomes shed light on interconnected biogeochemical processes in an aquifer system.</title>
        <authorList>
            <person name="Anantharaman K."/>
            <person name="Brown C.T."/>
            <person name="Hug L.A."/>
            <person name="Sharon I."/>
            <person name="Castelle C.J."/>
            <person name="Probst A.J."/>
            <person name="Thomas B.C."/>
            <person name="Singh A."/>
            <person name="Wilkins M.J."/>
            <person name="Karaoz U."/>
            <person name="Brodie E.L."/>
            <person name="Williams K.H."/>
            <person name="Hubbard S.S."/>
            <person name="Banfield J.F."/>
        </authorList>
    </citation>
    <scope>NUCLEOTIDE SEQUENCE [LARGE SCALE GENOMIC DNA]</scope>
</reference>
<accession>A0A1F7YA74</accession>
<dbReference type="GO" id="GO:0003735">
    <property type="term" value="F:structural constituent of ribosome"/>
    <property type="evidence" value="ECO:0007669"/>
    <property type="project" value="UniProtKB-UniRule"/>
</dbReference>
<comment type="similarity">
    <text evidence="5">Belongs to the universal ribosomal protein uL6 family.</text>
</comment>
<gene>
    <name evidence="8" type="ORF">A2627_04860</name>
</gene>
<comment type="function">
    <text evidence="6">This protein binds to the 23S rRNA, and is important in its secondary structure. It is located near the subunit interface in the base of the L7/L12 stalk, and near the tRNA binding site of the peptidyltransferase center.</text>
</comment>
<keyword evidence="6" id="KW-0694">RNA-binding</keyword>
<feature type="domain" description="Large ribosomal subunit protein uL6 alpha-beta" evidence="7">
    <location>
        <begin position="88"/>
        <end position="161"/>
    </location>
</feature>
<dbReference type="Gene3D" id="3.90.930.12">
    <property type="entry name" value="Ribosomal protein L6, alpha-beta domain"/>
    <property type="match status" value="2"/>
</dbReference>
<organism evidence="8 9">
    <name type="scientific">Candidatus Woesebacteria bacterium RIFCSPHIGHO2_01_FULL_39_28</name>
    <dbReference type="NCBI Taxonomy" id="1802496"/>
    <lineage>
        <taxon>Bacteria</taxon>
        <taxon>Candidatus Woeseibacteriota</taxon>
    </lineage>
</organism>
<dbReference type="AlphaFoldDB" id="A0A1F7YA74"/>
<evidence type="ECO:0000256" key="4">
    <source>
        <dbReference type="NCBIfam" id="TIGR03654"/>
    </source>
</evidence>
<evidence type="ECO:0000259" key="7">
    <source>
        <dbReference type="Pfam" id="PF00347"/>
    </source>
</evidence>
<evidence type="ECO:0000256" key="1">
    <source>
        <dbReference type="ARBA" id="ARBA00022980"/>
    </source>
</evidence>
<name>A0A1F7YA74_9BACT</name>
<keyword evidence="6" id="KW-0699">rRNA-binding</keyword>
<keyword evidence="2 5" id="KW-0687">Ribonucleoprotein</keyword>
<feature type="domain" description="Large ribosomal subunit protein uL6 alpha-beta" evidence="7">
    <location>
        <begin position="9"/>
        <end position="78"/>
    </location>
</feature>
<evidence type="ECO:0000256" key="2">
    <source>
        <dbReference type="ARBA" id="ARBA00023274"/>
    </source>
</evidence>
<dbReference type="GO" id="GO:0022625">
    <property type="term" value="C:cytosolic large ribosomal subunit"/>
    <property type="evidence" value="ECO:0007669"/>
    <property type="project" value="UniProtKB-UniRule"/>
</dbReference>
<dbReference type="PANTHER" id="PTHR11655">
    <property type="entry name" value="60S/50S RIBOSOMAL PROTEIN L6/L9"/>
    <property type="match status" value="1"/>
</dbReference>
<comment type="caution">
    <text evidence="8">The sequence shown here is derived from an EMBL/GenBank/DDBJ whole genome shotgun (WGS) entry which is preliminary data.</text>
</comment>